<sequence>MANSFFSRLLAIAFASAIWVGHAHASCRYPLADGGEAAPTAPNVVGTVVKVESTRITLRTRAGHVKIGTPSSGVYYTAFGGDDPIEKLKEGLVARAWFVGCKAQKDRPTPKVAYLEVYSNDPNDHPPASYWERY</sequence>
<dbReference type="AlphaFoldDB" id="A0AAW8ECX8"/>
<dbReference type="Proteomes" id="UP001224845">
    <property type="component" value="Unassembled WGS sequence"/>
</dbReference>
<accession>A0AAW8ECX8</accession>
<protein>
    <recommendedName>
        <fullName evidence="4">DUF2155 domain-containing protein</fullName>
    </recommendedName>
</protein>
<evidence type="ECO:0008006" key="4">
    <source>
        <dbReference type="Google" id="ProtNLM"/>
    </source>
</evidence>
<feature type="chain" id="PRO_5043331132" description="DUF2155 domain-containing protein" evidence="1">
    <location>
        <begin position="26"/>
        <end position="134"/>
    </location>
</feature>
<evidence type="ECO:0000256" key="1">
    <source>
        <dbReference type="SAM" id="SignalP"/>
    </source>
</evidence>
<comment type="caution">
    <text evidence="2">The sequence shown here is derived from an EMBL/GenBank/DDBJ whole genome shotgun (WGS) entry which is preliminary data.</text>
</comment>
<keyword evidence="1" id="KW-0732">Signal</keyword>
<evidence type="ECO:0000313" key="2">
    <source>
        <dbReference type="EMBL" id="MDP9969952.1"/>
    </source>
</evidence>
<proteinExistence type="predicted"/>
<reference evidence="2" key="1">
    <citation type="submission" date="2023-07" db="EMBL/GenBank/DDBJ databases">
        <title>Sorghum-associated microbial communities from plants grown in Nebraska, USA.</title>
        <authorList>
            <person name="Schachtman D."/>
        </authorList>
    </citation>
    <scope>NUCLEOTIDE SEQUENCE</scope>
    <source>
        <strain evidence="2">DS3315</strain>
    </source>
</reference>
<dbReference type="RefSeq" id="WP_307592891.1">
    <property type="nucleotide sequence ID" value="NZ_CAXUQE020000001.1"/>
</dbReference>
<gene>
    <name evidence="2" type="ORF">J2W39_001182</name>
</gene>
<name>A0AAW8ECX8_VARPD</name>
<organism evidence="2 3">
    <name type="scientific">Variovorax paradoxus</name>
    <dbReference type="NCBI Taxonomy" id="34073"/>
    <lineage>
        <taxon>Bacteria</taxon>
        <taxon>Pseudomonadati</taxon>
        <taxon>Pseudomonadota</taxon>
        <taxon>Betaproteobacteria</taxon>
        <taxon>Burkholderiales</taxon>
        <taxon>Comamonadaceae</taxon>
        <taxon>Variovorax</taxon>
    </lineage>
</organism>
<dbReference type="EMBL" id="JAUSRV010000003">
    <property type="protein sequence ID" value="MDP9969952.1"/>
    <property type="molecule type" value="Genomic_DNA"/>
</dbReference>
<feature type="signal peptide" evidence="1">
    <location>
        <begin position="1"/>
        <end position="25"/>
    </location>
</feature>
<evidence type="ECO:0000313" key="3">
    <source>
        <dbReference type="Proteomes" id="UP001224845"/>
    </source>
</evidence>